<organism evidence="1 2">
    <name type="scientific">Saguinus oedipus</name>
    <name type="common">Cotton-top tamarin</name>
    <name type="synonym">Oedipomidas oedipus</name>
    <dbReference type="NCBI Taxonomy" id="9490"/>
    <lineage>
        <taxon>Eukaryota</taxon>
        <taxon>Metazoa</taxon>
        <taxon>Chordata</taxon>
        <taxon>Craniata</taxon>
        <taxon>Vertebrata</taxon>
        <taxon>Euteleostomi</taxon>
        <taxon>Mammalia</taxon>
        <taxon>Eutheria</taxon>
        <taxon>Euarchontoglires</taxon>
        <taxon>Primates</taxon>
        <taxon>Haplorrhini</taxon>
        <taxon>Platyrrhini</taxon>
        <taxon>Cebidae</taxon>
        <taxon>Callitrichinae</taxon>
        <taxon>Saguinus</taxon>
    </lineage>
</organism>
<keyword evidence="2" id="KW-1185">Reference proteome</keyword>
<dbReference type="EMBL" id="JASSZA010000010">
    <property type="protein sequence ID" value="KAK2099504.1"/>
    <property type="molecule type" value="Genomic_DNA"/>
</dbReference>
<proteinExistence type="predicted"/>
<comment type="caution">
    <text evidence="1">The sequence shown here is derived from an EMBL/GenBank/DDBJ whole genome shotgun (WGS) entry which is preliminary data.</text>
</comment>
<protein>
    <submittedName>
        <fullName evidence="1">Uncharacterized protein</fullName>
    </submittedName>
</protein>
<gene>
    <name evidence="1" type="ORF">P7K49_020852</name>
</gene>
<sequence length="203" mass="21821">MCPVTFGTCHLLHTVEQTQSSCDEPQLSLEAKSSVAQVFSNLFITKKKLDQVLWPHSQVLPWALAANLLVSLSGVHPGPHHHLAETFAASHFARGDGHIEAEQVTLPGLGMGSETSELFGDCCGTICLFNSKVLPLSIYEGQSRANSNFHATASRVGSACFIFKEIPLPPAIGALLCFGGTLREAAKTWARGWDSILDYMLGG</sequence>
<reference evidence="1 2" key="1">
    <citation type="submission" date="2023-05" db="EMBL/GenBank/DDBJ databases">
        <title>B98-5 Cell Line De Novo Hybrid Assembly: An Optical Mapping Approach.</title>
        <authorList>
            <person name="Kananen K."/>
            <person name="Auerbach J.A."/>
            <person name="Kautto E."/>
            <person name="Blachly J.S."/>
        </authorList>
    </citation>
    <scope>NUCLEOTIDE SEQUENCE [LARGE SCALE GENOMIC DNA]</scope>
    <source>
        <strain evidence="1">B95-8</strain>
        <tissue evidence="1">Cell line</tissue>
    </source>
</reference>
<accession>A0ABQ9URR4</accession>
<dbReference type="Proteomes" id="UP001266305">
    <property type="component" value="Unassembled WGS sequence"/>
</dbReference>
<evidence type="ECO:0000313" key="1">
    <source>
        <dbReference type="EMBL" id="KAK2099504.1"/>
    </source>
</evidence>
<evidence type="ECO:0000313" key="2">
    <source>
        <dbReference type="Proteomes" id="UP001266305"/>
    </source>
</evidence>
<name>A0ABQ9URR4_SAGOE</name>